<evidence type="ECO:0000256" key="1">
    <source>
        <dbReference type="ARBA" id="ARBA00022603"/>
    </source>
</evidence>
<dbReference type="GO" id="GO:0008173">
    <property type="term" value="F:RNA methyltransferase activity"/>
    <property type="evidence" value="ECO:0007669"/>
    <property type="project" value="InterPro"/>
</dbReference>
<dbReference type="InterPro" id="IPR023267">
    <property type="entry name" value="RCMT"/>
</dbReference>
<keyword evidence="4" id="KW-0694">RNA-binding</keyword>
<name>A0A3B1D3Z9_9ZZZZ</name>
<gene>
    <name evidence="6" type="ORF">MNBD_PLANCTO03-1749</name>
</gene>
<evidence type="ECO:0000256" key="2">
    <source>
        <dbReference type="ARBA" id="ARBA00022679"/>
    </source>
</evidence>
<dbReference type="InterPro" id="IPR006027">
    <property type="entry name" value="NusB_RsmB_TIM44"/>
</dbReference>
<dbReference type="SUPFAM" id="SSF48013">
    <property type="entry name" value="NusB-like"/>
    <property type="match status" value="1"/>
</dbReference>
<keyword evidence="3" id="KW-0949">S-adenosyl-L-methionine</keyword>
<evidence type="ECO:0000256" key="4">
    <source>
        <dbReference type="ARBA" id="ARBA00022884"/>
    </source>
</evidence>
<dbReference type="PRINTS" id="PR02008">
    <property type="entry name" value="RCMTFAMILY"/>
</dbReference>
<evidence type="ECO:0000256" key="3">
    <source>
        <dbReference type="ARBA" id="ARBA00022691"/>
    </source>
</evidence>
<dbReference type="GO" id="GO:0001510">
    <property type="term" value="P:RNA methylation"/>
    <property type="evidence" value="ECO:0007669"/>
    <property type="project" value="InterPro"/>
</dbReference>
<dbReference type="Pfam" id="PF01189">
    <property type="entry name" value="Methyltr_RsmB-F"/>
    <property type="match status" value="1"/>
</dbReference>
<dbReference type="InterPro" id="IPR029063">
    <property type="entry name" value="SAM-dependent_MTases_sf"/>
</dbReference>
<keyword evidence="1" id="KW-0489">Methyltransferase</keyword>
<proteinExistence type="predicted"/>
<dbReference type="Gene3D" id="3.40.50.150">
    <property type="entry name" value="Vaccinia Virus protein VP39"/>
    <property type="match status" value="1"/>
</dbReference>
<dbReference type="GO" id="GO:0003723">
    <property type="term" value="F:RNA binding"/>
    <property type="evidence" value="ECO:0007669"/>
    <property type="project" value="UniProtKB-KW"/>
</dbReference>
<dbReference type="PROSITE" id="PS51686">
    <property type="entry name" value="SAM_MT_RSMB_NOP"/>
    <property type="match status" value="1"/>
</dbReference>
<dbReference type="InterPro" id="IPR049560">
    <property type="entry name" value="MeTrfase_RsmB-F_NOP2_cat"/>
</dbReference>
<dbReference type="PANTHER" id="PTHR22807">
    <property type="entry name" value="NOP2 YEAST -RELATED NOL1/NOP2/FMU SUN DOMAIN-CONTAINING"/>
    <property type="match status" value="1"/>
</dbReference>
<reference evidence="6" key="1">
    <citation type="submission" date="2018-06" db="EMBL/GenBank/DDBJ databases">
        <authorList>
            <person name="Zhirakovskaya E."/>
        </authorList>
    </citation>
    <scope>NUCLEOTIDE SEQUENCE</scope>
</reference>
<dbReference type="GO" id="GO:0006355">
    <property type="term" value="P:regulation of DNA-templated transcription"/>
    <property type="evidence" value="ECO:0007669"/>
    <property type="project" value="InterPro"/>
</dbReference>
<sequence length="456" mass="49361">MPGSRCNPGRAAAHDRLAAEAVRYPDFGLDPLDTGRAPERDAALGHAVYDAAVRRWLTISFLAGLHLRQKWNDLEPGVLGALLGGGAQLLFFDRIPPHSAIDEAVEWSKRAVNPRAGGLVNAVLRKINSTVPRSQDEAQTKRETWTNARDELPLADGRALVLSSELLPPDELRRVAVATGIPLWQIRQWADEFGIDDALHIARHTIASAPTIIYAPLGIPALADDLPTLEPHDSPVHRVFTGLRSELVGLLADAPQLWVQDPTASAAVMALGDAPAEVVVDLCAGRGTKTRQLLAQYPEAQIIACEVNAPRLEDLRQLAQTANGRLRVCRPEQAVEELRGRCDLVVADVPCSNSGVLARRIEARHRCSPRQVARLADQQREIVGLGVSLLAPGRRLLYSTCSLEFDENRAIAEWAGRALGLILESEHPRLPAGGPGRPASEYQDGGYAVVLRSPGG</sequence>
<protein>
    <recommendedName>
        <fullName evidence="5">SAM-dependent MTase RsmB/NOP-type domain-containing protein</fullName>
    </recommendedName>
</protein>
<feature type="domain" description="SAM-dependent MTase RsmB/NOP-type" evidence="5">
    <location>
        <begin position="256"/>
        <end position="454"/>
    </location>
</feature>
<evidence type="ECO:0000313" key="6">
    <source>
        <dbReference type="EMBL" id="VAX36899.1"/>
    </source>
</evidence>
<dbReference type="InterPro" id="IPR035926">
    <property type="entry name" value="NusB-like_sf"/>
</dbReference>
<dbReference type="AlphaFoldDB" id="A0A3B1D3Z9"/>
<evidence type="ECO:0000259" key="5">
    <source>
        <dbReference type="PROSITE" id="PS51686"/>
    </source>
</evidence>
<dbReference type="PANTHER" id="PTHR22807:SF53">
    <property type="entry name" value="RIBOSOMAL RNA SMALL SUBUNIT METHYLTRANSFERASE B-RELATED"/>
    <property type="match status" value="1"/>
</dbReference>
<accession>A0A3B1D3Z9</accession>
<dbReference type="Pfam" id="PF01029">
    <property type="entry name" value="NusB"/>
    <property type="match status" value="1"/>
</dbReference>
<dbReference type="Gene3D" id="1.10.940.10">
    <property type="entry name" value="NusB-like"/>
    <property type="match status" value="1"/>
</dbReference>
<dbReference type="SUPFAM" id="SSF53335">
    <property type="entry name" value="S-adenosyl-L-methionine-dependent methyltransferases"/>
    <property type="match status" value="1"/>
</dbReference>
<dbReference type="InterPro" id="IPR001678">
    <property type="entry name" value="MeTrfase_RsmB-F_NOP2_dom"/>
</dbReference>
<dbReference type="EMBL" id="UOGK01000083">
    <property type="protein sequence ID" value="VAX36899.1"/>
    <property type="molecule type" value="Genomic_DNA"/>
</dbReference>
<keyword evidence="2" id="KW-0808">Transferase</keyword>
<dbReference type="CDD" id="cd02440">
    <property type="entry name" value="AdoMet_MTases"/>
    <property type="match status" value="1"/>
</dbReference>
<organism evidence="6">
    <name type="scientific">hydrothermal vent metagenome</name>
    <dbReference type="NCBI Taxonomy" id="652676"/>
    <lineage>
        <taxon>unclassified sequences</taxon>
        <taxon>metagenomes</taxon>
        <taxon>ecological metagenomes</taxon>
    </lineage>
</organism>